<dbReference type="AlphaFoldDB" id="A0A7Y7PQU0"/>
<dbReference type="RefSeq" id="WP_176909066.1">
    <property type="nucleotide sequence ID" value="NZ_JABKAU010000024.1"/>
</dbReference>
<reference evidence="2 3" key="1">
    <citation type="submission" date="2020-05" db="EMBL/GenBank/DDBJ databases">
        <title>Hymenobacter terrestris sp. nov. and Hymenobacter lapidiphilus sp. nov., isolated from regoliths in Antarctica.</title>
        <authorList>
            <person name="Sedlacek I."/>
            <person name="Pantucek R."/>
            <person name="Zeman M."/>
            <person name="Holochova P."/>
            <person name="Kralova S."/>
            <person name="Stankova E."/>
            <person name="Sedo O."/>
            <person name="Micenkova L."/>
            <person name="Svec P."/>
            <person name="Gupta V."/>
            <person name="Sood U."/>
            <person name="Korpole U.S."/>
            <person name="Lal R."/>
        </authorList>
    </citation>
    <scope>NUCLEOTIDE SEQUENCE [LARGE SCALE GENOMIC DNA]</scope>
    <source>
        <strain evidence="2 3">P5342</strain>
    </source>
</reference>
<evidence type="ECO:0000313" key="2">
    <source>
        <dbReference type="EMBL" id="NVO32182.1"/>
    </source>
</evidence>
<feature type="transmembrane region" description="Helical" evidence="1">
    <location>
        <begin position="20"/>
        <end position="40"/>
    </location>
</feature>
<gene>
    <name evidence="2" type="ORF">HW554_13240</name>
</gene>
<proteinExistence type="predicted"/>
<sequence length="132" mass="14319">MPVPASDSAPPLPLYSQRSIRLFSLVFTTISASFLTASNLRTIGRPDQARKVIWASVVYMVLMGVLVSFLPNTSAYGAYAAGIGLAGGYGLNTYADSFILNKKDHPARSIWRPLLLCLLVFVPLLGLLVYVL</sequence>
<organism evidence="2 3">
    <name type="scientific">Hymenobacter lapidiphilus</name>
    <dbReference type="NCBI Taxonomy" id="2608003"/>
    <lineage>
        <taxon>Bacteria</taxon>
        <taxon>Pseudomonadati</taxon>
        <taxon>Bacteroidota</taxon>
        <taxon>Cytophagia</taxon>
        <taxon>Cytophagales</taxon>
        <taxon>Hymenobacteraceae</taxon>
        <taxon>Hymenobacter</taxon>
    </lineage>
</organism>
<accession>A0A7Y7PQU0</accession>
<evidence type="ECO:0000256" key="1">
    <source>
        <dbReference type="SAM" id="Phobius"/>
    </source>
</evidence>
<dbReference type="Proteomes" id="UP000565521">
    <property type="component" value="Unassembled WGS sequence"/>
</dbReference>
<keyword evidence="1" id="KW-1133">Transmembrane helix</keyword>
<name>A0A7Y7PQU0_9BACT</name>
<keyword evidence="3" id="KW-1185">Reference proteome</keyword>
<keyword evidence="1" id="KW-0812">Transmembrane</keyword>
<feature type="transmembrane region" description="Helical" evidence="1">
    <location>
        <begin position="114"/>
        <end position="131"/>
    </location>
</feature>
<protein>
    <submittedName>
        <fullName evidence="2">Uncharacterized protein</fullName>
    </submittedName>
</protein>
<keyword evidence="1" id="KW-0472">Membrane</keyword>
<comment type="caution">
    <text evidence="2">The sequence shown here is derived from an EMBL/GenBank/DDBJ whole genome shotgun (WGS) entry which is preliminary data.</text>
</comment>
<feature type="transmembrane region" description="Helical" evidence="1">
    <location>
        <begin position="76"/>
        <end position="94"/>
    </location>
</feature>
<evidence type="ECO:0000313" key="3">
    <source>
        <dbReference type="Proteomes" id="UP000565521"/>
    </source>
</evidence>
<feature type="transmembrane region" description="Helical" evidence="1">
    <location>
        <begin position="52"/>
        <end position="70"/>
    </location>
</feature>
<dbReference type="EMBL" id="JABKAU010000024">
    <property type="protein sequence ID" value="NVO32182.1"/>
    <property type="molecule type" value="Genomic_DNA"/>
</dbReference>